<protein>
    <recommendedName>
        <fullName evidence="4">Lipoprotein</fullName>
    </recommendedName>
</protein>
<reference evidence="2 3" key="1">
    <citation type="submission" date="2013-06" db="EMBL/GenBank/DDBJ databases">
        <title>Rumen cellulosomics: divergent fiber-degrading strategies revealed by comparative genome-wide analysis of six Ruminococcal strains.</title>
        <authorList>
            <person name="Dassa B."/>
            <person name="Borovok I."/>
            <person name="Lamed R."/>
            <person name="Flint H."/>
            <person name="Yeoman C.J."/>
            <person name="White B."/>
            <person name="Bayer E.A."/>
        </authorList>
    </citation>
    <scope>NUCLEOTIDE SEQUENCE [LARGE SCALE GENOMIC DNA]</scope>
    <source>
        <strain evidence="2 3">SY3</strain>
    </source>
</reference>
<keyword evidence="1" id="KW-0732">Signal</keyword>
<feature type="chain" id="PRO_5039233990" description="Lipoprotein" evidence="1">
    <location>
        <begin position="19"/>
        <end position="148"/>
    </location>
</feature>
<evidence type="ECO:0000256" key="1">
    <source>
        <dbReference type="SAM" id="SignalP"/>
    </source>
</evidence>
<evidence type="ECO:0000313" key="3">
    <source>
        <dbReference type="Proteomes" id="UP000021369"/>
    </source>
</evidence>
<feature type="signal peptide" evidence="1">
    <location>
        <begin position="1"/>
        <end position="18"/>
    </location>
</feature>
<organism evidence="2 3">
    <name type="scientific">Ruminococcus albus SY3</name>
    <dbReference type="NCBI Taxonomy" id="1341156"/>
    <lineage>
        <taxon>Bacteria</taxon>
        <taxon>Bacillati</taxon>
        <taxon>Bacillota</taxon>
        <taxon>Clostridia</taxon>
        <taxon>Eubacteriales</taxon>
        <taxon>Oscillospiraceae</taxon>
        <taxon>Ruminococcus</taxon>
    </lineage>
</organism>
<dbReference type="PATRIC" id="fig|1341156.4.peg.143"/>
<dbReference type="RefSeq" id="WP_037284733.1">
    <property type="nucleotide sequence ID" value="NZ_JEOB01000001.1"/>
</dbReference>
<keyword evidence="3" id="KW-1185">Reference proteome</keyword>
<evidence type="ECO:0008006" key="4">
    <source>
        <dbReference type="Google" id="ProtNLM"/>
    </source>
</evidence>
<dbReference type="Proteomes" id="UP000021369">
    <property type="component" value="Unassembled WGS sequence"/>
</dbReference>
<accession>A0A011W0A4</accession>
<dbReference type="OrthoDB" id="1821322at2"/>
<comment type="caution">
    <text evidence="2">The sequence shown here is derived from an EMBL/GenBank/DDBJ whole genome shotgun (WGS) entry which is preliminary data.</text>
</comment>
<dbReference type="PROSITE" id="PS51257">
    <property type="entry name" value="PROKAR_LIPOPROTEIN"/>
    <property type="match status" value="1"/>
</dbReference>
<name>A0A011W0A4_RUMAL</name>
<sequence length="148" mass="16940">MRKMTAFSAAAVMAFTLASCGGYKLDYTDLSSEKYTADELPQTSYLMQKELNSQGRIPDKIKYFGDDVCNEDMIEKLKEEGVLEEDSKAVECIGYEVDYHYSKNIITMLKSNFDSGEFDTKKHEGAQYWFAREKDGEWECVSSEEPIL</sequence>
<evidence type="ECO:0000313" key="2">
    <source>
        <dbReference type="EMBL" id="EXM40986.1"/>
    </source>
</evidence>
<dbReference type="EMBL" id="JEOB01000001">
    <property type="protein sequence ID" value="EXM40986.1"/>
    <property type="molecule type" value="Genomic_DNA"/>
</dbReference>
<dbReference type="AlphaFoldDB" id="A0A011W0A4"/>
<proteinExistence type="predicted"/>
<gene>
    <name evidence="2" type="ORF">RASY3_02100</name>
</gene>